<evidence type="ECO:0008006" key="3">
    <source>
        <dbReference type="Google" id="ProtNLM"/>
    </source>
</evidence>
<evidence type="ECO:0000313" key="1">
    <source>
        <dbReference type="EMBL" id="TCK60414.1"/>
    </source>
</evidence>
<proteinExistence type="predicted"/>
<reference evidence="1 2" key="1">
    <citation type="submission" date="2019-03" db="EMBL/GenBank/DDBJ databases">
        <title>Genomic Encyclopedia of Type Strains, Phase IV (KMG-IV): sequencing the most valuable type-strain genomes for metagenomic binning, comparative biology and taxonomic classification.</title>
        <authorList>
            <person name="Goeker M."/>
        </authorList>
    </citation>
    <scope>NUCLEOTIDE SEQUENCE [LARGE SCALE GENOMIC DNA]</scope>
    <source>
        <strain evidence="1 2">DSM 24984</strain>
    </source>
</reference>
<organism evidence="1 2">
    <name type="scientific">Seleniivibrio woodruffii</name>
    <dbReference type="NCBI Taxonomy" id="1078050"/>
    <lineage>
        <taxon>Bacteria</taxon>
        <taxon>Pseudomonadati</taxon>
        <taxon>Deferribacterota</taxon>
        <taxon>Deferribacteres</taxon>
        <taxon>Deferribacterales</taxon>
        <taxon>Geovibrionaceae</taxon>
        <taxon>Seleniivibrio</taxon>
    </lineage>
</organism>
<dbReference type="Proteomes" id="UP000294614">
    <property type="component" value="Unassembled WGS sequence"/>
</dbReference>
<name>A0A4R1K819_9BACT</name>
<protein>
    <recommendedName>
        <fullName evidence="3">HMA domain-containing protein</fullName>
    </recommendedName>
</protein>
<dbReference type="EMBL" id="SMGG01000004">
    <property type="protein sequence ID" value="TCK60414.1"/>
    <property type="molecule type" value="Genomic_DNA"/>
</dbReference>
<gene>
    <name evidence="1" type="ORF">C8D98_1287</name>
</gene>
<keyword evidence="2" id="KW-1185">Reference proteome</keyword>
<evidence type="ECO:0000313" key="2">
    <source>
        <dbReference type="Proteomes" id="UP000294614"/>
    </source>
</evidence>
<dbReference type="AlphaFoldDB" id="A0A4R1K819"/>
<accession>A0A4R1K819</accession>
<dbReference type="RefSeq" id="WP_132873102.1">
    <property type="nucleotide sequence ID" value="NZ_JBLJBI010000025.1"/>
</dbReference>
<comment type="caution">
    <text evidence="1">The sequence shown here is derived from an EMBL/GenBank/DDBJ whole genome shotgun (WGS) entry which is preliminary data.</text>
</comment>
<sequence>MNCYYLQIEGMGFENGTVCVPCVFAFLKEIEKQKGVMSVRFLSMEKEFLVASEDPKPEKVKKRALEALKKAGLSLGKEFRLRSVRTCC</sequence>